<reference evidence="1 2" key="1">
    <citation type="submission" date="2019-10" db="EMBL/GenBank/DDBJ databases">
        <title>Genome sequence of Phaeocystidibacter marisrubri JCM30614 (type strain).</title>
        <authorList>
            <person name="Bowman J.P."/>
        </authorList>
    </citation>
    <scope>NUCLEOTIDE SEQUENCE [LARGE SCALE GENOMIC DNA]</scope>
    <source>
        <strain evidence="1 2">JCM 30614</strain>
    </source>
</reference>
<dbReference type="Proteomes" id="UP000484164">
    <property type="component" value="Unassembled WGS sequence"/>
</dbReference>
<dbReference type="OrthoDB" id="680899at2"/>
<dbReference type="AlphaFoldDB" id="A0A6L3ZCY7"/>
<name>A0A6L3ZCY7_9FLAO</name>
<comment type="caution">
    <text evidence="1">The sequence shown here is derived from an EMBL/GenBank/DDBJ whole genome shotgun (WGS) entry which is preliminary data.</text>
</comment>
<dbReference type="EMBL" id="WBVQ01000002">
    <property type="protein sequence ID" value="KAB2815520.1"/>
    <property type="molecule type" value="Genomic_DNA"/>
</dbReference>
<accession>A0A6L3ZCY7</accession>
<dbReference type="RefSeq" id="WP_151692950.1">
    <property type="nucleotide sequence ID" value="NZ_BMGX01000001.1"/>
</dbReference>
<evidence type="ECO:0000313" key="2">
    <source>
        <dbReference type="Proteomes" id="UP000484164"/>
    </source>
</evidence>
<organism evidence="1 2">
    <name type="scientific">Phaeocystidibacter marisrubri</name>
    <dbReference type="NCBI Taxonomy" id="1577780"/>
    <lineage>
        <taxon>Bacteria</taxon>
        <taxon>Pseudomonadati</taxon>
        <taxon>Bacteroidota</taxon>
        <taxon>Flavobacteriia</taxon>
        <taxon>Flavobacteriales</taxon>
        <taxon>Phaeocystidibacteraceae</taxon>
        <taxon>Phaeocystidibacter</taxon>
    </lineage>
</organism>
<evidence type="ECO:0000313" key="1">
    <source>
        <dbReference type="EMBL" id="KAB2815520.1"/>
    </source>
</evidence>
<protein>
    <submittedName>
        <fullName evidence="1">Uncharacterized protein</fullName>
    </submittedName>
</protein>
<gene>
    <name evidence="1" type="ORF">F8C82_07395</name>
</gene>
<proteinExistence type="predicted"/>
<sequence length="96" mass="11372">MQNYQFRLIDSNYGAQEANEVLTSLIQDKIRFLNQKCFSLEERFGSDTAHLKKRIKELQAEKRTLDLMLEEFDRDEAEFQISCTVQMVVRVPETDH</sequence>
<keyword evidence="2" id="KW-1185">Reference proteome</keyword>